<accession>A0A975DEV1</accession>
<dbReference type="NCBIfam" id="NF006875">
    <property type="entry name" value="PRK09372.1"/>
    <property type="match status" value="1"/>
</dbReference>
<dbReference type="CDD" id="cd16841">
    <property type="entry name" value="RraA_family"/>
    <property type="match status" value="1"/>
</dbReference>
<sequence>MDYSTSDLCDHFVDVVDVLEPMFVNFGGRAAFSGRIKTVKCFENNEMIREILQQDGSGQVLLVDGGGSTRRALVDIDVAELAFENNWEGMVVYGAVRHVDELEELDLGVQAIASIPVGADSLGAGEVGVPVNFAGVSFFDDDYLYADSTGIIISPEELLLESLEEDEADEF</sequence>
<keyword evidence="1 2" id="KW-0963">Cytoplasm</keyword>
<name>A0A975DEV1_9GAMM</name>
<dbReference type="InterPro" id="IPR010203">
    <property type="entry name" value="RraA"/>
</dbReference>
<evidence type="ECO:0000256" key="1">
    <source>
        <dbReference type="ARBA" id="ARBA00022490"/>
    </source>
</evidence>
<dbReference type="Gene3D" id="3.50.30.40">
    <property type="entry name" value="Ribonuclease E inhibitor RraA/RraA-like"/>
    <property type="match status" value="1"/>
</dbReference>
<feature type="binding site" evidence="3">
    <location>
        <position position="97"/>
    </location>
    <ligand>
        <name>substrate</name>
    </ligand>
</feature>
<dbReference type="SUPFAM" id="SSF89562">
    <property type="entry name" value="RraA-like"/>
    <property type="match status" value="1"/>
</dbReference>
<dbReference type="HAMAP" id="MF_00471">
    <property type="entry name" value="RraA"/>
    <property type="match status" value="1"/>
</dbReference>
<organism evidence="4 5">
    <name type="scientific">Pseudoalteromonas xiamenensis</name>
    <dbReference type="NCBI Taxonomy" id="882626"/>
    <lineage>
        <taxon>Bacteria</taxon>
        <taxon>Pseudomonadati</taxon>
        <taxon>Pseudomonadota</taxon>
        <taxon>Gammaproteobacteria</taxon>
        <taxon>Alteromonadales</taxon>
        <taxon>Pseudoalteromonadaceae</taxon>
        <taxon>Pseudoalteromonas</taxon>
    </lineage>
</organism>
<comment type="subunit">
    <text evidence="2">Homotrimer. Binds to both RNA-binding sites in the C-terminal region of Rne and to RhlB.</text>
</comment>
<dbReference type="GO" id="GO:0005737">
    <property type="term" value="C:cytoplasm"/>
    <property type="evidence" value="ECO:0007669"/>
    <property type="project" value="UniProtKB-SubCell"/>
</dbReference>
<dbReference type="GO" id="GO:0060698">
    <property type="term" value="F:endoribonuclease inhibitor activity"/>
    <property type="evidence" value="ECO:0007669"/>
    <property type="project" value="UniProtKB-UniRule"/>
</dbReference>
<evidence type="ECO:0000313" key="5">
    <source>
        <dbReference type="Proteomes" id="UP000664904"/>
    </source>
</evidence>
<comment type="similarity">
    <text evidence="2">Belongs to the RraA family.</text>
</comment>
<dbReference type="PANTHER" id="PTHR33254">
    <property type="entry name" value="4-HYDROXY-4-METHYL-2-OXOGLUTARATE ALDOLASE 3-RELATED"/>
    <property type="match status" value="1"/>
</dbReference>
<evidence type="ECO:0000256" key="3">
    <source>
        <dbReference type="PIRSR" id="PIRSR605493-1"/>
    </source>
</evidence>
<dbReference type="InterPro" id="IPR014339">
    <property type="entry name" value="RraA_gpbac"/>
</dbReference>
<dbReference type="NCBIfam" id="TIGR01935">
    <property type="entry name" value="NOT-MenG"/>
    <property type="match status" value="1"/>
</dbReference>
<dbReference type="RefSeq" id="WP_208842121.1">
    <property type="nucleotide sequence ID" value="NZ_CP072133.1"/>
</dbReference>
<dbReference type="PANTHER" id="PTHR33254:SF29">
    <property type="entry name" value="REGULATOR OF RIBONUCLEASE ACTIVITY A"/>
    <property type="match status" value="1"/>
</dbReference>
<protein>
    <recommendedName>
        <fullName evidence="2">Regulator of ribonuclease activity A</fullName>
    </recommendedName>
</protein>
<reference evidence="4" key="1">
    <citation type="submission" date="2021-03" db="EMBL/GenBank/DDBJ databases">
        <title>Complete Genome of Pseudoalteromonas xiamenensis STKMTI.2, a new potential marine bacterium producing anti-Vibrio compounds.</title>
        <authorList>
            <person name="Handayani D.P."/>
            <person name="Isnansetyo A."/>
            <person name="Istiqomah I."/>
            <person name="Jumina J."/>
        </authorList>
    </citation>
    <scope>NUCLEOTIDE SEQUENCE</scope>
    <source>
        <strain evidence="4">STKMTI.2</strain>
    </source>
</reference>
<dbReference type="AlphaFoldDB" id="A0A975DEV1"/>
<proteinExistence type="inferred from homology"/>
<comment type="function">
    <text evidence="2">Globally modulates RNA abundance by binding to RNase E (Rne) and regulating its endonucleolytic activity. Can modulate Rne action in a substrate-dependent manner by altering the composition of the degradosome. Modulates RNA-binding and helicase activities of the degradosome.</text>
</comment>
<dbReference type="Pfam" id="PF03737">
    <property type="entry name" value="RraA-like"/>
    <property type="match status" value="1"/>
</dbReference>
<dbReference type="InterPro" id="IPR005493">
    <property type="entry name" value="RraA/RraA-like"/>
</dbReference>
<dbReference type="KEGG" id="pxi:J5O05_11205"/>
<gene>
    <name evidence="2 4" type="primary">rraA</name>
    <name evidence="4" type="ORF">J5O05_11205</name>
</gene>
<dbReference type="Proteomes" id="UP000664904">
    <property type="component" value="Chromosome"/>
</dbReference>
<dbReference type="NCBIfam" id="TIGR02998">
    <property type="entry name" value="RraA_entero"/>
    <property type="match status" value="1"/>
</dbReference>
<dbReference type="GO" id="GO:0019899">
    <property type="term" value="F:enzyme binding"/>
    <property type="evidence" value="ECO:0007669"/>
    <property type="project" value="UniProtKB-UniRule"/>
</dbReference>
<comment type="subcellular location">
    <subcellularLocation>
        <location evidence="2">Cytoplasm</location>
    </subcellularLocation>
</comment>
<evidence type="ECO:0000256" key="2">
    <source>
        <dbReference type="HAMAP-Rule" id="MF_00471"/>
    </source>
</evidence>
<evidence type="ECO:0000313" key="4">
    <source>
        <dbReference type="EMBL" id="QTH70531.1"/>
    </source>
</evidence>
<dbReference type="EMBL" id="CP072133">
    <property type="protein sequence ID" value="QTH70531.1"/>
    <property type="molecule type" value="Genomic_DNA"/>
</dbReference>
<dbReference type="InterPro" id="IPR036704">
    <property type="entry name" value="RraA/RraA-like_sf"/>
</dbReference>
<dbReference type="GO" id="GO:0051252">
    <property type="term" value="P:regulation of RNA metabolic process"/>
    <property type="evidence" value="ECO:0007669"/>
    <property type="project" value="InterPro"/>
</dbReference>
<keyword evidence="5" id="KW-1185">Reference proteome</keyword>